<reference evidence="3 4" key="2">
    <citation type="submission" date="2010-03" db="EMBL/GenBank/DDBJ databases">
        <authorList>
            <person name="Payne S.H."/>
            <person name="Sutton G.G."/>
        </authorList>
    </citation>
    <scope>NUCLEOTIDE SEQUENCE [LARGE SCALE GENOMIC DNA]</scope>
    <source>
        <strain evidence="3 4">IP275</strain>
    </source>
</reference>
<dbReference type="PROSITE" id="PS51208">
    <property type="entry name" value="AUTOTRANSPORTER"/>
    <property type="match status" value="1"/>
</dbReference>
<protein>
    <submittedName>
        <fullName evidence="3">Autotransporter protein</fullName>
    </submittedName>
</protein>
<evidence type="ECO:0000313" key="4">
    <source>
        <dbReference type="Proteomes" id="UP000004430"/>
    </source>
</evidence>
<dbReference type="Gene3D" id="2.160.20.20">
    <property type="match status" value="2"/>
</dbReference>
<name>A0AAV3BI98_YERPE</name>
<evidence type="ECO:0000259" key="2">
    <source>
        <dbReference type="PROSITE" id="PS51208"/>
    </source>
</evidence>
<accession>A0AAV3BI98</accession>
<sequence length="1084" mass="113002">MCCFNYSNKNPRMVMKTNRSTLSPCFRKTMIASLLVPLCSPLYSWAVQTASITDGSTMVISGGYDTEANNHSAVFVQGSGSTINGGSDVVIETTGVGAIGAYASEGGSLGLTGSTINTENGVAFGVLNDKGTVNLQGGTITTKGQTAYGVYSSGLGSNTDIHSSAITTSYSLTHAIYGAGGTGLTLNNTTLNTSGSGSYGIYLDGSGGSLTGANNTINSTHATKGAGIYISAGGSNATLDNTTLNITKGAVGVNVGEGSSITMDGLIATGNITNLFKVNGNASVSNANIELAAGGVLMAQGSSASNQAVIILNNVNVISNSGSTTLVDVNKDADVTINGGAYHSKGNNAKGIWVRDNNSSLNVDNAVIITEGVNATAIENRGTAIVKNTTVITKGNNSHGLYSEQSLDATNMAISTAGIGSIGVAAAKGGNLNLNDAFIETTGNSGMVLGTFADSSISAKNITGISTGAGAYALWVDDGSSILLEESQITTQGQGAGGIYASNTGTGSHTAYTQVTLNNSQIHSEQGPGIWANGADINVDVKNGSQLTGGNGLLVYASSNAGAASNVNVNGDNHAVLLGDIHAAENSNINLALNNNSVWTGAATNAKQVDIDSSSIWNLTGDADVESMHVLGQMNFISNSSDTNSRAPYDNFSTLTINSNVTGSGSFTFNVQLGDNDSPVDRLYVIGNASGDHGVQVINQGGLGALTTGDGINLITVDGETHSGSFTMSNSVSAGAYEYFLYKIDDYRWNLQSNLINPGPGPEPEIEPEEIAYRPEVPGYIAAPWLNAFYGFTTLGSLHERRGSAEGAAEGFNQDSWGRIRGQHNNFDAGRFSYDSNIWFMQLGHDVYQAKNAAGTQVTGGMMITLGKQNSDTRDRARAINPDLSIDTGKIKTEAYGFGGYYTLMTEEGGYLDIVSQATLYRNNYESQHNTKHNGYGVVMSAEVGQPYPLAAGWVVEPQGQLKYQYLHLSPKNFNDSISEIGGTDYSVGQVRGGLRLFSDASEKRDIKPYLTTDVLHQLGRNPQVTVATVDIRPDFTKTFWQGGAGVTAKVNSQVDLYADAKYQKSFDGKLDGYLGNLGVKVSF</sequence>
<comment type="caution">
    <text evidence="3">The sequence shown here is derived from an EMBL/GenBank/DDBJ whole genome shotgun (WGS) entry which is preliminary data.</text>
</comment>
<dbReference type="InterPro" id="IPR005546">
    <property type="entry name" value="Autotransporte_beta"/>
</dbReference>
<keyword evidence="1" id="KW-0732">Signal</keyword>
<dbReference type="InterPro" id="IPR043990">
    <property type="entry name" value="AC_1"/>
</dbReference>
<evidence type="ECO:0000313" key="3">
    <source>
        <dbReference type="EMBL" id="EDR33680.1"/>
    </source>
</evidence>
<dbReference type="SUPFAM" id="SSF103515">
    <property type="entry name" value="Autotransporter"/>
    <property type="match status" value="1"/>
</dbReference>
<dbReference type="Gene3D" id="2.40.128.130">
    <property type="entry name" value="Autotransporter beta-domain"/>
    <property type="match status" value="1"/>
</dbReference>
<feature type="domain" description="Autotransporter" evidence="2">
    <location>
        <begin position="809"/>
        <end position="1084"/>
    </location>
</feature>
<dbReference type="Proteomes" id="UP000004430">
    <property type="component" value="Unassembled WGS sequence"/>
</dbReference>
<dbReference type="InterPro" id="IPR012332">
    <property type="entry name" value="Autotransporter_pectin_lyase_C"/>
</dbReference>
<dbReference type="Pfam" id="PF03797">
    <property type="entry name" value="Autotransporter"/>
    <property type="match status" value="1"/>
</dbReference>
<dbReference type="EMBL" id="AAOS02000005">
    <property type="protein sequence ID" value="EDR33680.1"/>
    <property type="molecule type" value="Genomic_DNA"/>
</dbReference>
<organism evidence="3 4">
    <name type="scientific">Yersinia pestis biovar Orientalis str. IP275</name>
    <dbReference type="NCBI Taxonomy" id="373665"/>
    <lineage>
        <taxon>Bacteria</taxon>
        <taxon>Pseudomonadati</taxon>
        <taxon>Pseudomonadota</taxon>
        <taxon>Gammaproteobacteria</taxon>
        <taxon>Enterobacterales</taxon>
        <taxon>Yersiniaceae</taxon>
        <taxon>Yersinia</taxon>
    </lineage>
</organism>
<dbReference type="InterPro" id="IPR006315">
    <property type="entry name" value="OM_autotransptr_brl_dom"/>
</dbReference>
<proteinExistence type="predicted"/>
<dbReference type="InterPro" id="IPR051551">
    <property type="entry name" value="Autotransporter_adhesion"/>
</dbReference>
<feature type="chain" id="PRO_5043965849" evidence="1">
    <location>
        <begin position="47"/>
        <end position="1084"/>
    </location>
</feature>
<dbReference type="PANTHER" id="PTHR35037:SF3">
    <property type="entry name" value="C-TERMINAL REGION OF AIDA-LIKE PROTEIN"/>
    <property type="match status" value="1"/>
</dbReference>
<dbReference type="Pfam" id="PF18883">
    <property type="entry name" value="AC_1"/>
    <property type="match status" value="1"/>
</dbReference>
<reference evidence="3 4" key="1">
    <citation type="submission" date="2008-01" db="EMBL/GenBank/DDBJ databases">
        <title>Yersinia pestis Strain IP275 project at JCVI/TIGR.</title>
        <authorList>
            <person name="Ravel J."/>
            <person name="Eppinger M."/>
            <person name="Fricke W.F."/>
            <person name="Rosovitz M."/>
            <person name="Lindler L.E."/>
            <person name="Bearden S."/>
            <person name="Shriefer M."/>
        </authorList>
    </citation>
    <scope>NUCLEOTIDE SEQUENCE [LARGE SCALE GENOMIC DNA]</scope>
    <source>
        <strain evidence="3 4">IP275</strain>
    </source>
</reference>
<feature type="signal peptide" evidence="1">
    <location>
        <begin position="1"/>
        <end position="46"/>
    </location>
</feature>
<dbReference type="PANTHER" id="PTHR35037">
    <property type="entry name" value="C-TERMINAL REGION OF AIDA-LIKE PROTEIN"/>
    <property type="match status" value="1"/>
</dbReference>
<dbReference type="InterPro" id="IPR036709">
    <property type="entry name" value="Autotransporte_beta_dom_sf"/>
</dbReference>
<dbReference type="InterPro" id="IPR011050">
    <property type="entry name" value="Pectin_lyase_fold/virulence"/>
</dbReference>
<dbReference type="CDD" id="cd00253">
    <property type="entry name" value="PL_Passenger_AT"/>
    <property type="match status" value="1"/>
</dbReference>
<dbReference type="NCBIfam" id="TIGR01414">
    <property type="entry name" value="autotrans_barl"/>
    <property type="match status" value="1"/>
</dbReference>
<gene>
    <name evidence="3" type="ORF">YPIP275_4543</name>
</gene>
<dbReference type="AlphaFoldDB" id="A0AAV3BI98"/>
<dbReference type="SMART" id="SM00869">
    <property type="entry name" value="Autotransporter"/>
    <property type="match status" value="1"/>
</dbReference>
<evidence type="ECO:0000256" key="1">
    <source>
        <dbReference type="SAM" id="SignalP"/>
    </source>
</evidence>
<dbReference type="GO" id="GO:0019867">
    <property type="term" value="C:outer membrane"/>
    <property type="evidence" value="ECO:0007669"/>
    <property type="project" value="InterPro"/>
</dbReference>
<dbReference type="SUPFAM" id="SSF51126">
    <property type="entry name" value="Pectin lyase-like"/>
    <property type="match status" value="1"/>
</dbReference>